<evidence type="ECO:0000313" key="1">
    <source>
        <dbReference type="EMBL" id="VGO19894.1"/>
    </source>
</evidence>
<protein>
    <submittedName>
        <fullName evidence="1">Uncharacterized protein</fullName>
    </submittedName>
</protein>
<accession>A0A6C2UKR0</accession>
<dbReference type="Proteomes" id="UP000346198">
    <property type="component" value="Unassembled WGS sequence"/>
</dbReference>
<sequence length="78" mass="9194">MRLQKSVRSWAITIDTLKEPGPAFKNDPRVKKLEQKRNKARGDYKKLVSAYREKCTAMQKLEVQMRKTYTYSARPDSE</sequence>
<evidence type="ECO:0000313" key="2">
    <source>
        <dbReference type="Proteomes" id="UP000346198"/>
    </source>
</evidence>
<name>A0A6C2UKR0_9BACT</name>
<proteinExistence type="predicted"/>
<dbReference type="EMBL" id="CAAHFH010000001">
    <property type="protein sequence ID" value="VGO19894.1"/>
    <property type="molecule type" value="Genomic_DNA"/>
</dbReference>
<keyword evidence="2" id="KW-1185">Reference proteome</keyword>
<gene>
    <name evidence="1" type="ORF">SCARR_01954</name>
</gene>
<reference evidence="1 2" key="1">
    <citation type="submission" date="2019-04" db="EMBL/GenBank/DDBJ databases">
        <authorList>
            <person name="Van Vliet M D."/>
        </authorList>
    </citation>
    <scope>NUCLEOTIDE SEQUENCE [LARGE SCALE GENOMIC DNA]</scope>
    <source>
        <strain evidence="1 2">F21</strain>
    </source>
</reference>
<organism evidence="1 2">
    <name type="scientific">Pontiella sulfatireligans</name>
    <dbReference type="NCBI Taxonomy" id="2750658"/>
    <lineage>
        <taxon>Bacteria</taxon>
        <taxon>Pseudomonadati</taxon>
        <taxon>Kiritimatiellota</taxon>
        <taxon>Kiritimatiellia</taxon>
        <taxon>Kiritimatiellales</taxon>
        <taxon>Pontiellaceae</taxon>
        <taxon>Pontiella</taxon>
    </lineage>
</organism>
<dbReference type="AlphaFoldDB" id="A0A6C2UKR0"/>